<sequence>LFCDYCKKPGHTRDNCYRIHDFPQDFKFTKGRNAASATNVHTECEEAEGGSHNQEFQHLTKDQYNQLLSLLEKFPGRNTAEGSNNIACGVANFAGILACSTCKEIAETTICKCSKSVADLWILDSGASNHMNYRKSFLKNIRTLSCPFLVILPNGYRVKVTEIGDAFLGPMLTLVKVLYVPSFKCNLISIHSLTDYLDCIV</sequence>
<comment type="caution">
    <text evidence="2">The sequence shown here is derived from an EMBL/GenBank/DDBJ whole genome shotgun (WGS) entry which is preliminary data.</text>
</comment>
<dbReference type="Proteomes" id="UP000187609">
    <property type="component" value="Unassembled WGS sequence"/>
</dbReference>
<evidence type="ECO:0000313" key="3">
    <source>
        <dbReference type="Proteomes" id="UP000187609"/>
    </source>
</evidence>
<dbReference type="Pfam" id="PF22936">
    <property type="entry name" value="Pol_BBD"/>
    <property type="match status" value="1"/>
</dbReference>
<gene>
    <name evidence="2" type="ORF">A4A49_61999</name>
</gene>
<accession>A0A314L6D6</accession>
<feature type="non-terminal residue" evidence="2">
    <location>
        <position position="1"/>
    </location>
</feature>
<dbReference type="STRING" id="49451.A0A314L6D6"/>
<proteinExistence type="predicted"/>
<protein>
    <recommendedName>
        <fullName evidence="1">Retrovirus-related Pol polyprotein from transposon TNT 1-94-like beta-barrel domain-containing protein</fullName>
    </recommendedName>
</protein>
<name>A0A314L6D6_NICAT</name>
<organism evidence="2 3">
    <name type="scientific">Nicotiana attenuata</name>
    <name type="common">Coyote tobacco</name>
    <dbReference type="NCBI Taxonomy" id="49451"/>
    <lineage>
        <taxon>Eukaryota</taxon>
        <taxon>Viridiplantae</taxon>
        <taxon>Streptophyta</taxon>
        <taxon>Embryophyta</taxon>
        <taxon>Tracheophyta</taxon>
        <taxon>Spermatophyta</taxon>
        <taxon>Magnoliopsida</taxon>
        <taxon>eudicotyledons</taxon>
        <taxon>Gunneridae</taxon>
        <taxon>Pentapetalae</taxon>
        <taxon>asterids</taxon>
        <taxon>lamiids</taxon>
        <taxon>Solanales</taxon>
        <taxon>Solanaceae</taxon>
        <taxon>Nicotianoideae</taxon>
        <taxon>Nicotianeae</taxon>
        <taxon>Nicotiana</taxon>
    </lineage>
</organism>
<evidence type="ECO:0000313" key="2">
    <source>
        <dbReference type="EMBL" id="OIT37115.1"/>
    </source>
</evidence>
<dbReference type="EMBL" id="MJEQ01000350">
    <property type="protein sequence ID" value="OIT37115.1"/>
    <property type="molecule type" value="Genomic_DNA"/>
</dbReference>
<dbReference type="PANTHER" id="PTHR34222:SF89">
    <property type="match status" value="1"/>
</dbReference>
<reference evidence="2" key="1">
    <citation type="submission" date="2016-11" db="EMBL/GenBank/DDBJ databases">
        <title>The genome of Nicotiana attenuata.</title>
        <authorList>
            <person name="Xu S."/>
            <person name="Brockmoeller T."/>
            <person name="Gaquerel E."/>
            <person name="Navarro A."/>
            <person name="Kuhl H."/>
            <person name="Gase K."/>
            <person name="Ling Z."/>
            <person name="Zhou W."/>
            <person name="Kreitzer C."/>
            <person name="Stanke M."/>
            <person name="Tang H."/>
            <person name="Lyons E."/>
            <person name="Pandey P."/>
            <person name="Pandey S.P."/>
            <person name="Timmermann B."/>
            <person name="Baldwin I.T."/>
        </authorList>
    </citation>
    <scope>NUCLEOTIDE SEQUENCE [LARGE SCALE GENOMIC DNA]</scope>
    <source>
        <strain evidence="2">UT</strain>
    </source>
</reference>
<dbReference type="AlphaFoldDB" id="A0A314L6D6"/>
<feature type="non-terminal residue" evidence="2">
    <location>
        <position position="201"/>
    </location>
</feature>
<feature type="domain" description="Retrovirus-related Pol polyprotein from transposon TNT 1-94-like beta-barrel" evidence="1">
    <location>
        <begin position="121"/>
        <end position="195"/>
    </location>
</feature>
<dbReference type="PANTHER" id="PTHR34222">
    <property type="entry name" value="GAG_PRE-INTEGRS DOMAIN-CONTAINING PROTEIN"/>
    <property type="match status" value="1"/>
</dbReference>
<dbReference type="InterPro" id="IPR054722">
    <property type="entry name" value="PolX-like_BBD"/>
</dbReference>
<evidence type="ECO:0000259" key="1">
    <source>
        <dbReference type="Pfam" id="PF22936"/>
    </source>
</evidence>
<keyword evidence="3" id="KW-1185">Reference proteome</keyword>